<dbReference type="EMBL" id="CP001734">
    <property type="protein sequence ID" value="ACV69118.1"/>
    <property type="molecule type" value="Genomic_DNA"/>
</dbReference>
<dbReference type="RefSeq" id="WP_015752261.1">
    <property type="nucleotide sequence ID" value="NC_013223.1"/>
</dbReference>
<feature type="transmembrane region" description="Helical" evidence="1">
    <location>
        <begin position="6"/>
        <end position="23"/>
    </location>
</feature>
<feature type="transmembrane region" description="Helical" evidence="1">
    <location>
        <begin position="108"/>
        <end position="126"/>
    </location>
</feature>
<dbReference type="HOGENOM" id="CLU_037802_0_1_7"/>
<keyword evidence="1" id="KW-1133">Transmembrane helix</keyword>
<evidence type="ECO:0000313" key="3">
    <source>
        <dbReference type="Proteomes" id="UP000001052"/>
    </source>
</evidence>
<keyword evidence="1" id="KW-0472">Membrane</keyword>
<keyword evidence="1" id="KW-0812">Transmembrane</keyword>
<gene>
    <name evidence="2" type="ordered locus">Dret_1834</name>
</gene>
<accession>C8X3X1</accession>
<reference evidence="3" key="1">
    <citation type="submission" date="2009-09" db="EMBL/GenBank/DDBJ databases">
        <title>The complete chromosome of Desulfohalobium retbaense DSM 5692.</title>
        <authorList>
            <consortium name="US DOE Joint Genome Institute (JGI-PGF)"/>
            <person name="Lucas S."/>
            <person name="Copeland A."/>
            <person name="Lapidus A."/>
            <person name="Glavina del Rio T."/>
            <person name="Dalin E."/>
            <person name="Tice H."/>
            <person name="Bruce D."/>
            <person name="Goodwin L."/>
            <person name="Pitluck S."/>
            <person name="Kyrpides N."/>
            <person name="Mavromatis K."/>
            <person name="Ivanova N."/>
            <person name="Mikhailova N."/>
            <person name="Munk A.C."/>
            <person name="Brettin T."/>
            <person name="Detter J.C."/>
            <person name="Han C."/>
            <person name="Tapia R."/>
            <person name="Larimer F."/>
            <person name="Land M."/>
            <person name="Hauser L."/>
            <person name="Markowitz V."/>
            <person name="Cheng J.-F."/>
            <person name="Hugenholtz P."/>
            <person name="Woyke T."/>
            <person name="Wu D."/>
            <person name="Spring S."/>
            <person name="Klenk H.-P."/>
            <person name="Eisen J.A."/>
        </authorList>
    </citation>
    <scope>NUCLEOTIDE SEQUENCE [LARGE SCALE GENOMIC DNA]</scope>
    <source>
        <strain evidence="3">DSM 5692</strain>
    </source>
</reference>
<dbReference type="eggNOG" id="COG2391">
    <property type="taxonomic scope" value="Bacteria"/>
</dbReference>
<sequence length="180" mass="18452">MSEIWLGLFSGIAFGFVIQRVGATNPDKMAKAHLMVESGIPRFMLLAVALSAIGLLGLQAADVGRTMIHPTSLVATGVAGVIFGVGWGLAGYCPGTCWAAAGEGRMDAIFAFLGGLAGAAAFAHVHETLIPTLYMPTNVGQITLAEVFGSPGLAVGILAVGLGICIWLIGLLWKDGGRDA</sequence>
<proteinExistence type="predicted"/>
<name>C8X3X1_DESRD</name>
<evidence type="ECO:0000313" key="2">
    <source>
        <dbReference type="EMBL" id="ACV69118.1"/>
    </source>
</evidence>
<dbReference type="InterPro" id="IPR007272">
    <property type="entry name" value="Sulf_transp_TsuA/YedE"/>
</dbReference>
<feature type="transmembrane region" description="Helical" evidence="1">
    <location>
        <begin position="73"/>
        <end position="101"/>
    </location>
</feature>
<feature type="transmembrane region" description="Helical" evidence="1">
    <location>
        <begin position="153"/>
        <end position="173"/>
    </location>
</feature>
<dbReference type="AlphaFoldDB" id="C8X3X1"/>
<dbReference type="STRING" id="485915.Dret_1834"/>
<reference evidence="2 3" key="2">
    <citation type="journal article" date="2010" name="Stand. Genomic Sci.">
        <title>Complete genome sequence of Desulfohalobium retbaense type strain (HR(100)).</title>
        <authorList>
            <person name="Spring S."/>
            <person name="Nolan M."/>
            <person name="Lapidus A."/>
            <person name="Glavina Del Rio T."/>
            <person name="Copeland A."/>
            <person name="Tice H."/>
            <person name="Cheng J.F."/>
            <person name="Lucas S."/>
            <person name="Land M."/>
            <person name="Chen F."/>
            <person name="Bruce D."/>
            <person name="Goodwin L."/>
            <person name="Pitluck S."/>
            <person name="Ivanova N."/>
            <person name="Mavromatis K."/>
            <person name="Mikhailova N."/>
            <person name="Pati A."/>
            <person name="Chen A."/>
            <person name="Palaniappan K."/>
            <person name="Hauser L."/>
            <person name="Chang Y.J."/>
            <person name="Jeffries C.D."/>
            <person name="Munk C."/>
            <person name="Kiss H."/>
            <person name="Chain P."/>
            <person name="Han C."/>
            <person name="Brettin T."/>
            <person name="Detter J.C."/>
            <person name="Schuler E."/>
            <person name="Goker M."/>
            <person name="Rohde M."/>
            <person name="Bristow J."/>
            <person name="Eisen J.A."/>
            <person name="Markowitz V."/>
            <person name="Hugenholtz P."/>
            <person name="Kyrpides N.C."/>
            <person name="Klenk H.P."/>
        </authorList>
    </citation>
    <scope>NUCLEOTIDE SEQUENCE [LARGE SCALE GENOMIC DNA]</scope>
    <source>
        <strain evidence="2 3">DSM 5692</strain>
    </source>
</reference>
<dbReference type="Pfam" id="PF04143">
    <property type="entry name" value="Sulf_transp"/>
    <property type="match status" value="1"/>
</dbReference>
<keyword evidence="3" id="KW-1185">Reference proteome</keyword>
<evidence type="ECO:0000256" key="1">
    <source>
        <dbReference type="SAM" id="Phobius"/>
    </source>
</evidence>
<feature type="transmembrane region" description="Helical" evidence="1">
    <location>
        <begin position="43"/>
        <end position="61"/>
    </location>
</feature>
<organism evidence="2 3">
    <name type="scientific">Desulfohalobium retbaense (strain ATCC 49708 / DSM 5692 / JCM 16813 / HR100)</name>
    <dbReference type="NCBI Taxonomy" id="485915"/>
    <lineage>
        <taxon>Bacteria</taxon>
        <taxon>Pseudomonadati</taxon>
        <taxon>Thermodesulfobacteriota</taxon>
        <taxon>Desulfovibrionia</taxon>
        <taxon>Desulfovibrionales</taxon>
        <taxon>Desulfohalobiaceae</taxon>
        <taxon>Desulfohalobium</taxon>
    </lineage>
</organism>
<dbReference type="Proteomes" id="UP000001052">
    <property type="component" value="Chromosome"/>
</dbReference>
<dbReference type="OrthoDB" id="9790409at2"/>
<protein>
    <submittedName>
        <fullName evidence="2">Uncharacterized protein</fullName>
    </submittedName>
</protein>
<dbReference type="KEGG" id="drt:Dret_1834"/>